<comment type="catalytic activity">
    <reaction evidence="8">
        <text>fluoride(in) = fluoride(out)</text>
        <dbReference type="Rhea" id="RHEA:76159"/>
        <dbReference type="ChEBI" id="CHEBI:17051"/>
    </reaction>
    <physiologicalReaction direction="left-to-right" evidence="8">
        <dbReference type="Rhea" id="RHEA:76160"/>
    </physiologicalReaction>
</comment>
<evidence type="ECO:0000256" key="2">
    <source>
        <dbReference type="ARBA" id="ARBA00022475"/>
    </source>
</evidence>
<comment type="function">
    <text evidence="9 10">Fluoride-specific ion channel. Important for reducing fluoride concentration in the cell, thus reducing its toxicity.</text>
</comment>
<comment type="similarity">
    <text evidence="7 10">Belongs to the fluoride channel Fluc/FEX (TC 1.A.43) family.</text>
</comment>
<evidence type="ECO:0000256" key="3">
    <source>
        <dbReference type="ARBA" id="ARBA00022692"/>
    </source>
</evidence>
<keyword evidence="10" id="KW-0915">Sodium</keyword>
<keyword evidence="5 10" id="KW-0472">Membrane</keyword>
<feature type="transmembrane region" description="Helical" evidence="10">
    <location>
        <begin position="99"/>
        <end position="124"/>
    </location>
</feature>
<comment type="subcellular location">
    <subcellularLocation>
        <location evidence="1 10">Cell membrane</location>
        <topology evidence="1 10">Multi-pass membrane protein</topology>
    </subcellularLocation>
</comment>
<dbReference type="RefSeq" id="WP_295576265.1">
    <property type="nucleotide sequence ID" value="NZ_FLQR01000007.1"/>
</dbReference>
<dbReference type="GO" id="GO:0005886">
    <property type="term" value="C:plasma membrane"/>
    <property type="evidence" value="ECO:0007669"/>
    <property type="project" value="UniProtKB-SubCell"/>
</dbReference>
<evidence type="ECO:0000256" key="5">
    <source>
        <dbReference type="ARBA" id="ARBA00023136"/>
    </source>
</evidence>
<proteinExistence type="inferred from homology"/>
<gene>
    <name evidence="10 11" type="primary">crcB</name>
    <name evidence="10" type="synonym">fluC</name>
    <name evidence="11" type="ORF">MIPYR_30327</name>
</gene>
<keyword evidence="4 10" id="KW-1133">Transmembrane helix</keyword>
<dbReference type="AlphaFoldDB" id="A0A1Y5P2R9"/>
<name>A0A1Y5P2R9_9MICO</name>
<evidence type="ECO:0000313" key="11">
    <source>
        <dbReference type="EMBL" id="SBS72967.1"/>
    </source>
</evidence>
<dbReference type="GO" id="GO:0046872">
    <property type="term" value="F:metal ion binding"/>
    <property type="evidence" value="ECO:0007669"/>
    <property type="project" value="UniProtKB-KW"/>
</dbReference>
<keyword evidence="3 10" id="KW-0812">Transmembrane</keyword>
<keyword evidence="10" id="KW-0479">Metal-binding</keyword>
<keyword evidence="6 10" id="KW-0407">Ion channel</keyword>
<evidence type="ECO:0000256" key="6">
    <source>
        <dbReference type="ARBA" id="ARBA00023303"/>
    </source>
</evidence>
<feature type="transmembrane region" description="Helical" evidence="10">
    <location>
        <begin position="40"/>
        <end position="60"/>
    </location>
</feature>
<feature type="binding site" evidence="10">
    <location>
        <position position="80"/>
    </location>
    <ligand>
        <name>Na(+)</name>
        <dbReference type="ChEBI" id="CHEBI:29101"/>
        <note>structural</note>
    </ligand>
</feature>
<dbReference type="HAMAP" id="MF_00454">
    <property type="entry name" value="FluC"/>
    <property type="match status" value="1"/>
</dbReference>
<dbReference type="EMBL" id="FLQR01000007">
    <property type="protein sequence ID" value="SBS72967.1"/>
    <property type="molecule type" value="Genomic_DNA"/>
</dbReference>
<feature type="transmembrane region" description="Helical" evidence="10">
    <location>
        <begin position="72"/>
        <end position="93"/>
    </location>
</feature>
<comment type="activity regulation">
    <text evidence="10">Na(+) is not transported, but it plays an essential structural role and its presence is essential for fluoride channel function.</text>
</comment>
<evidence type="ECO:0000256" key="9">
    <source>
        <dbReference type="ARBA" id="ARBA00049940"/>
    </source>
</evidence>
<evidence type="ECO:0000256" key="4">
    <source>
        <dbReference type="ARBA" id="ARBA00022989"/>
    </source>
</evidence>
<sequence>MASGRWFSPAALLLVVVGGAVGVSARAALTLPLDAGHPLLVPAVTAAVNILGSFLLGLVVGGLGERRPAARLFLGTGVLGGFTTYSAFAVHAVTTFTAAPVVGMLLVAVSVFAGAVAAGVGLIAGRRAAGVPDEVEAPEVAE</sequence>
<evidence type="ECO:0000256" key="1">
    <source>
        <dbReference type="ARBA" id="ARBA00004651"/>
    </source>
</evidence>
<reference evidence="11" key="1">
    <citation type="submission" date="2016-03" db="EMBL/GenBank/DDBJ databases">
        <authorList>
            <person name="Ploux O."/>
        </authorList>
    </citation>
    <scope>NUCLEOTIDE SEQUENCE</scope>
    <source>
        <strain evidence="11">UC1</strain>
    </source>
</reference>
<dbReference type="GO" id="GO:0062054">
    <property type="term" value="F:fluoride channel activity"/>
    <property type="evidence" value="ECO:0007669"/>
    <property type="project" value="UniProtKB-UniRule"/>
</dbReference>
<organism evidence="11">
    <name type="scientific">uncultured Microbacterium sp</name>
    <dbReference type="NCBI Taxonomy" id="191216"/>
    <lineage>
        <taxon>Bacteria</taxon>
        <taxon>Bacillati</taxon>
        <taxon>Actinomycetota</taxon>
        <taxon>Actinomycetes</taxon>
        <taxon>Micrococcales</taxon>
        <taxon>Microbacteriaceae</taxon>
        <taxon>Microbacterium</taxon>
        <taxon>environmental samples</taxon>
    </lineage>
</organism>
<keyword evidence="10" id="KW-0813">Transport</keyword>
<dbReference type="GO" id="GO:0140114">
    <property type="term" value="P:cellular detoxification of fluoride"/>
    <property type="evidence" value="ECO:0007669"/>
    <property type="project" value="UniProtKB-UniRule"/>
</dbReference>
<evidence type="ECO:0000256" key="8">
    <source>
        <dbReference type="ARBA" id="ARBA00035585"/>
    </source>
</evidence>
<dbReference type="Pfam" id="PF02537">
    <property type="entry name" value="CRCB"/>
    <property type="match status" value="1"/>
</dbReference>
<evidence type="ECO:0000256" key="7">
    <source>
        <dbReference type="ARBA" id="ARBA00035120"/>
    </source>
</evidence>
<protein>
    <recommendedName>
        <fullName evidence="10">Fluoride-specific ion channel FluC</fullName>
    </recommendedName>
</protein>
<accession>A0A1Y5P2R9</accession>
<keyword evidence="2 10" id="KW-1003">Cell membrane</keyword>
<keyword evidence="10" id="KW-0406">Ion transport</keyword>
<feature type="binding site" evidence="10">
    <location>
        <position position="83"/>
    </location>
    <ligand>
        <name>Na(+)</name>
        <dbReference type="ChEBI" id="CHEBI:29101"/>
        <note>structural</note>
    </ligand>
</feature>
<evidence type="ECO:0000256" key="10">
    <source>
        <dbReference type="HAMAP-Rule" id="MF_00454"/>
    </source>
</evidence>
<dbReference type="InterPro" id="IPR003691">
    <property type="entry name" value="FluC"/>
</dbReference>